<accession>A0A2A6FFV5</accession>
<gene>
    <name evidence="1" type="ORF">CN311_12260</name>
</gene>
<name>A0A2A6FFV5_9HYPH</name>
<organism evidence="1 2">
    <name type="scientific">Mesorhizobium sanjuanii</name>
    <dbReference type="NCBI Taxonomy" id="2037900"/>
    <lineage>
        <taxon>Bacteria</taxon>
        <taxon>Pseudomonadati</taxon>
        <taxon>Pseudomonadota</taxon>
        <taxon>Alphaproteobacteria</taxon>
        <taxon>Hyphomicrobiales</taxon>
        <taxon>Phyllobacteriaceae</taxon>
        <taxon>Mesorhizobium</taxon>
    </lineage>
</organism>
<dbReference type="EMBL" id="NWQG01000065">
    <property type="protein sequence ID" value="PDQ20829.1"/>
    <property type="molecule type" value="Genomic_DNA"/>
</dbReference>
<evidence type="ECO:0000313" key="2">
    <source>
        <dbReference type="Proteomes" id="UP000219182"/>
    </source>
</evidence>
<keyword evidence="2" id="KW-1185">Reference proteome</keyword>
<evidence type="ECO:0000313" key="1">
    <source>
        <dbReference type="EMBL" id="PDQ20829.1"/>
    </source>
</evidence>
<protein>
    <submittedName>
        <fullName evidence="1">Uncharacterized protein</fullName>
    </submittedName>
</protein>
<comment type="caution">
    <text evidence="1">The sequence shown here is derived from an EMBL/GenBank/DDBJ whole genome shotgun (WGS) entry which is preliminary data.</text>
</comment>
<dbReference type="Proteomes" id="UP000219182">
    <property type="component" value="Unassembled WGS sequence"/>
</dbReference>
<sequence>MNQQNDVRTVPERGLAQVATFPLLQAIHGRRSRRFAKGASIPDGPLAYTSKYPAAPITEMEKMLLLTTVAGNTGWANLIPHNKSYAPKMPNYAGAAGGRTFPSSAGFHTSEIFFTDDTGVYFLPTRDMASIVPVGGEIDLDAYLGAHRSRIVKLADQRLDVPRSPEHMEMHNEWCGNVPGSTLIIPVADLAQHMVLTLCYLVQNGACVYDDVNGRPIPGMENFAGLVDLQNPYPLTFVEQLALTEVTVETSTACYAGALMLQALGLGGWMYDGLNPFTVQGASGDPAVPGLGFRFDMIPGKPLPHVTGLPGVFEAHCPPHFPDMRAAVEAVVERKFGKGGPFHGETKGPYKHSEIVRTSAAPMGTEFVNCVSVMAQYIYDTFGRFPATVPAIFNLMYLQAHRLDTEFYDTHFAPGAYLRTHAEHDSNWG</sequence>
<proteinExistence type="predicted"/>
<dbReference type="AlphaFoldDB" id="A0A2A6FFV5"/>
<reference evidence="1 2" key="1">
    <citation type="submission" date="2017-09" db="EMBL/GenBank/DDBJ databases">
        <title>Mesorhizobum sanjuanii sp. nov. isolated from nodules of Lotus tenuis in saline-alkaline lowlands of Flooding Pampa.</title>
        <authorList>
            <person name="Sannazzaro A.I."/>
            <person name="Torres Tejerizo G.A."/>
            <person name="Fontana F."/>
            <person name="Cumpa Velazquez L.M."/>
            <person name="Hansen L."/>
            <person name="Pistorio M."/>
            <person name="Estrella M.J."/>
        </authorList>
    </citation>
    <scope>NUCLEOTIDE SEQUENCE [LARGE SCALE GENOMIC DNA]</scope>
    <source>
        <strain evidence="1 2">BSA136</strain>
    </source>
</reference>